<evidence type="ECO:0000313" key="2">
    <source>
        <dbReference type="Proteomes" id="UP001344658"/>
    </source>
</evidence>
<dbReference type="Proteomes" id="UP001344658">
    <property type="component" value="Unassembled WGS sequence"/>
</dbReference>
<gene>
    <name evidence="1" type="ORF">V2S66_19700</name>
</gene>
<reference evidence="1 2" key="1">
    <citation type="submission" date="2023-12" db="EMBL/GenBank/DDBJ databases">
        <title>Streptomyces sp. V4-01.</title>
        <authorList>
            <person name="Somphong A."/>
            <person name="Phongsopitanun W."/>
        </authorList>
    </citation>
    <scope>NUCLEOTIDE SEQUENCE [LARGE SCALE GENOMIC DNA]</scope>
    <source>
        <strain evidence="1 2">V4-01</strain>
    </source>
</reference>
<name>A0ABU7PEE5_9ACTN</name>
<organism evidence="1 2">
    <name type="scientific">Actinacidiphila polyblastidii</name>
    <dbReference type="NCBI Taxonomy" id="3110430"/>
    <lineage>
        <taxon>Bacteria</taxon>
        <taxon>Bacillati</taxon>
        <taxon>Actinomycetota</taxon>
        <taxon>Actinomycetes</taxon>
        <taxon>Kitasatosporales</taxon>
        <taxon>Streptomycetaceae</taxon>
        <taxon>Actinacidiphila</taxon>
    </lineage>
</organism>
<keyword evidence="2" id="KW-1185">Reference proteome</keyword>
<protein>
    <submittedName>
        <fullName evidence="1">Uncharacterized protein</fullName>
    </submittedName>
</protein>
<evidence type="ECO:0000313" key="1">
    <source>
        <dbReference type="EMBL" id="MEE4544190.1"/>
    </source>
</evidence>
<proteinExistence type="predicted"/>
<sequence length="109" mass="12595">MLMMSYGSGNVFRRTTKPKVGLAIANMQPGWAVVVERAEDERPGDWYVQVLLRKDNTFQLEYRDGEPSQHFQTRTVSREKVIDAVVGWAKNDPAWKEAFMWNNIGAEFE</sequence>
<comment type="caution">
    <text evidence="1">The sequence shown here is derived from an EMBL/GenBank/DDBJ whole genome shotgun (WGS) entry which is preliminary data.</text>
</comment>
<dbReference type="EMBL" id="JAZEWV010000015">
    <property type="protein sequence ID" value="MEE4544190.1"/>
    <property type="molecule type" value="Genomic_DNA"/>
</dbReference>
<dbReference type="RefSeq" id="WP_330797181.1">
    <property type="nucleotide sequence ID" value="NZ_JAZEWV010000015.1"/>
</dbReference>
<accession>A0ABU7PEE5</accession>